<dbReference type="InterPro" id="IPR012338">
    <property type="entry name" value="Beta-lactam/transpept-like"/>
</dbReference>
<dbReference type="Pfam" id="PF03717">
    <property type="entry name" value="PBP_dimer"/>
    <property type="match status" value="1"/>
</dbReference>
<evidence type="ECO:0000259" key="14">
    <source>
        <dbReference type="Pfam" id="PF00905"/>
    </source>
</evidence>
<keyword evidence="6" id="KW-0645">Protease</keyword>
<dbReference type="GO" id="GO:0006508">
    <property type="term" value="P:proteolysis"/>
    <property type="evidence" value="ECO:0007669"/>
    <property type="project" value="UniProtKB-KW"/>
</dbReference>
<keyword evidence="12" id="KW-0472">Membrane</keyword>
<dbReference type="EMBL" id="CADCWM010000773">
    <property type="protein sequence ID" value="CAA9579948.1"/>
    <property type="molecule type" value="Genomic_DNA"/>
</dbReference>
<keyword evidence="4" id="KW-0997">Cell inner membrane</keyword>
<evidence type="ECO:0000256" key="4">
    <source>
        <dbReference type="ARBA" id="ARBA00022519"/>
    </source>
</evidence>
<feature type="domain" description="Penicillin-binding protein dimerisation" evidence="15">
    <location>
        <begin position="30"/>
        <end position="193"/>
    </location>
</feature>
<feature type="non-terminal residue" evidence="16">
    <location>
        <position position="1"/>
    </location>
</feature>
<keyword evidence="9" id="KW-0133">Cell shape</keyword>
<evidence type="ECO:0000256" key="6">
    <source>
        <dbReference type="ARBA" id="ARBA00022670"/>
    </source>
</evidence>
<sequence length="568" mass="60520">DPEGWRVAWTPSLIFKDLGDGLIRFNADIPSRGRILDRKGRPLAQQGVVNRVGVVPGQIKDEGAFLAGLSPIVGIPPDQIKAKYATAQPEWFVPLKSLPDPLPAETETALRALPGAAVRKTPSRIYPQGAIAAHLVGYVGPITEEELKGLAAKGYVEGDRIGRAGIEAWGEQYLAGKKGGQLTVVGPNERVRTVIAERKSEPAADITLTLDLDLQRALEGALGDQRSNGVVLDTATGGVLALASHPTFDPNGFVLGFDDAEWARLNDEAQRPLWNRATQFAYPSGSIFKVITATMATERFGYAPESRIDCPASYSLPGQGNIWRDWAYPNAQGTLTLRNAITQSCNTVFYALGKQADDTDPNILPEFARGFGLGKETGLEELPEVAGTVPDPRWKRQVLNDGWATGDAINLAIGQGFLLASPLQMANMYNAIANGGALLRPFLASRVTAPDGRLLRATERKEIGKVPASPATLAMIHDAMKAVTTAPNGTALKAFPGSPVVVAGKTGTAEVPPNQYHGWFASFAPADDPKVTVLTMVENLDNLSAGSQVAAPIGRKVYDAYAALPPTP</sequence>
<dbReference type="GO" id="GO:0008360">
    <property type="term" value="P:regulation of cell shape"/>
    <property type="evidence" value="ECO:0007669"/>
    <property type="project" value="UniProtKB-KW"/>
</dbReference>
<keyword evidence="8 16" id="KW-0378">Hydrolase</keyword>
<keyword evidence="5 16" id="KW-0121">Carboxypeptidase</keyword>
<evidence type="ECO:0000256" key="2">
    <source>
        <dbReference type="ARBA" id="ARBA00004236"/>
    </source>
</evidence>
<evidence type="ECO:0000256" key="12">
    <source>
        <dbReference type="ARBA" id="ARBA00023136"/>
    </source>
</evidence>
<dbReference type="PANTHER" id="PTHR30627">
    <property type="entry name" value="PEPTIDOGLYCAN D,D-TRANSPEPTIDASE"/>
    <property type="match status" value="1"/>
</dbReference>
<dbReference type="GO" id="GO:0071972">
    <property type="term" value="F:peptidoglycan L,D-transpeptidase activity"/>
    <property type="evidence" value="ECO:0007669"/>
    <property type="project" value="TreeGrafter"/>
</dbReference>
<evidence type="ECO:0000256" key="11">
    <source>
        <dbReference type="ARBA" id="ARBA00022989"/>
    </source>
</evidence>
<evidence type="ECO:0000256" key="10">
    <source>
        <dbReference type="ARBA" id="ARBA00022984"/>
    </source>
</evidence>
<keyword evidence="13" id="KW-0961">Cell wall biogenesis/degradation</keyword>
<dbReference type="SUPFAM" id="SSF56601">
    <property type="entry name" value="beta-lactamase/transpeptidase-like"/>
    <property type="match status" value="1"/>
</dbReference>
<accession>A0A6J4VIU1</accession>
<dbReference type="GO" id="GO:0009002">
    <property type="term" value="F:serine-type D-Ala-D-Ala carboxypeptidase activity"/>
    <property type="evidence" value="ECO:0007669"/>
    <property type="project" value="UniProtKB-EC"/>
</dbReference>
<reference evidence="16" key="1">
    <citation type="submission" date="2020-02" db="EMBL/GenBank/DDBJ databases">
        <authorList>
            <person name="Meier V. D."/>
        </authorList>
    </citation>
    <scope>NUCLEOTIDE SEQUENCE</scope>
    <source>
        <strain evidence="16">AVDCRST_MAG88</strain>
    </source>
</reference>
<keyword evidence="10" id="KW-0573">Peptidoglycan synthesis</keyword>
<dbReference type="SUPFAM" id="SSF56519">
    <property type="entry name" value="Penicillin binding protein dimerisation domain"/>
    <property type="match status" value="1"/>
</dbReference>
<keyword evidence="7" id="KW-0812">Transmembrane</keyword>
<dbReference type="InterPro" id="IPR050515">
    <property type="entry name" value="Beta-lactam/transpept"/>
</dbReference>
<proteinExistence type="predicted"/>
<organism evidence="16">
    <name type="scientific">uncultured Thermomicrobiales bacterium</name>
    <dbReference type="NCBI Taxonomy" id="1645740"/>
    <lineage>
        <taxon>Bacteria</taxon>
        <taxon>Pseudomonadati</taxon>
        <taxon>Thermomicrobiota</taxon>
        <taxon>Thermomicrobia</taxon>
        <taxon>Thermomicrobiales</taxon>
        <taxon>environmental samples</taxon>
    </lineage>
</organism>
<dbReference type="GO" id="GO:0005886">
    <property type="term" value="C:plasma membrane"/>
    <property type="evidence" value="ECO:0007669"/>
    <property type="project" value="UniProtKB-SubCell"/>
</dbReference>
<dbReference type="GO" id="GO:0009252">
    <property type="term" value="P:peptidoglycan biosynthetic process"/>
    <property type="evidence" value="ECO:0007669"/>
    <property type="project" value="UniProtKB-KW"/>
</dbReference>
<dbReference type="InterPro" id="IPR005311">
    <property type="entry name" value="PBP_dimer"/>
</dbReference>
<dbReference type="Gene3D" id="3.30.1390.30">
    <property type="entry name" value="Penicillin-binding protein 2a, domain 3"/>
    <property type="match status" value="1"/>
</dbReference>
<dbReference type="AlphaFoldDB" id="A0A6J4VIU1"/>
<evidence type="ECO:0000256" key="8">
    <source>
        <dbReference type="ARBA" id="ARBA00022801"/>
    </source>
</evidence>
<name>A0A6J4VIU1_9BACT</name>
<evidence type="ECO:0000259" key="15">
    <source>
        <dbReference type="Pfam" id="PF03717"/>
    </source>
</evidence>
<evidence type="ECO:0000256" key="5">
    <source>
        <dbReference type="ARBA" id="ARBA00022645"/>
    </source>
</evidence>
<dbReference type="GO" id="GO:0071555">
    <property type="term" value="P:cell wall organization"/>
    <property type="evidence" value="ECO:0007669"/>
    <property type="project" value="UniProtKB-KW"/>
</dbReference>
<dbReference type="InterPro" id="IPR017790">
    <property type="entry name" value="Penicillin-binding_protein_2"/>
</dbReference>
<evidence type="ECO:0000256" key="1">
    <source>
        <dbReference type="ARBA" id="ARBA00004167"/>
    </source>
</evidence>
<dbReference type="Gene3D" id="3.90.1310.10">
    <property type="entry name" value="Penicillin-binding protein 2a (Domain 2)"/>
    <property type="match status" value="1"/>
</dbReference>
<dbReference type="Gene3D" id="3.40.710.10">
    <property type="entry name" value="DD-peptidase/beta-lactamase superfamily"/>
    <property type="match status" value="1"/>
</dbReference>
<dbReference type="EC" id="3.4.16.4" evidence="16"/>
<dbReference type="Pfam" id="PF00905">
    <property type="entry name" value="Transpeptidase"/>
    <property type="match status" value="1"/>
</dbReference>
<evidence type="ECO:0000256" key="9">
    <source>
        <dbReference type="ARBA" id="ARBA00022960"/>
    </source>
</evidence>
<dbReference type="InterPro" id="IPR001460">
    <property type="entry name" value="PCN-bd_Tpept"/>
</dbReference>
<dbReference type="NCBIfam" id="TIGR03423">
    <property type="entry name" value="pbp2_mrdA"/>
    <property type="match status" value="1"/>
</dbReference>
<evidence type="ECO:0000256" key="3">
    <source>
        <dbReference type="ARBA" id="ARBA00022475"/>
    </source>
</evidence>
<dbReference type="GO" id="GO:0008658">
    <property type="term" value="F:penicillin binding"/>
    <property type="evidence" value="ECO:0007669"/>
    <property type="project" value="InterPro"/>
</dbReference>
<feature type="domain" description="Penicillin-binding protein transpeptidase" evidence="14">
    <location>
        <begin position="230"/>
        <end position="558"/>
    </location>
</feature>
<evidence type="ECO:0000313" key="16">
    <source>
        <dbReference type="EMBL" id="CAA9579948.1"/>
    </source>
</evidence>
<gene>
    <name evidence="16" type="ORF">AVDCRST_MAG88-3208</name>
</gene>
<evidence type="ECO:0000256" key="7">
    <source>
        <dbReference type="ARBA" id="ARBA00022692"/>
    </source>
</evidence>
<comment type="subcellular location">
    <subcellularLocation>
        <location evidence="2">Cell membrane</location>
    </subcellularLocation>
    <subcellularLocation>
        <location evidence="1">Membrane</location>
        <topology evidence="1">Single-pass membrane protein</topology>
    </subcellularLocation>
</comment>
<evidence type="ECO:0000256" key="13">
    <source>
        <dbReference type="ARBA" id="ARBA00023316"/>
    </source>
</evidence>
<protein>
    <submittedName>
        <fullName evidence="16">Peptidoglycan D,D-transpeptidase MrdA</fullName>
        <ecNumber evidence="16">3.4.16.4</ecNumber>
    </submittedName>
</protein>
<keyword evidence="3" id="KW-1003">Cell membrane</keyword>
<keyword evidence="11" id="KW-1133">Transmembrane helix</keyword>
<dbReference type="InterPro" id="IPR036138">
    <property type="entry name" value="PBP_dimer_sf"/>
</dbReference>
<dbReference type="PANTHER" id="PTHR30627:SF2">
    <property type="entry name" value="PEPTIDOGLYCAN D,D-TRANSPEPTIDASE MRDA"/>
    <property type="match status" value="1"/>
</dbReference>